<name>A0ACC2BWL2_DIPCM</name>
<dbReference type="EMBL" id="CM055104">
    <property type="protein sequence ID" value="KAJ7534183.1"/>
    <property type="molecule type" value="Genomic_DNA"/>
</dbReference>
<gene>
    <name evidence="1" type="ORF">O6H91_13G082900</name>
</gene>
<evidence type="ECO:0000313" key="2">
    <source>
        <dbReference type="Proteomes" id="UP001162992"/>
    </source>
</evidence>
<evidence type="ECO:0000313" key="1">
    <source>
        <dbReference type="EMBL" id="KAJ7534183.1"/>
    </source>
</evidence>
<proteinExistence type="predicted"/>
<comment type="caution">
    <text evidence="1">The sequence shown here is derived from an EMBL/GenBank/DDBJ whole genome shotgun (WGS) entry which is preliminary data.</text>
</comment>
<keyword evidence="2" id="KW-1185">Reference proteome</keyword>
<accession>A0ACC2BWL2</accession>
<dbReference type="Proteomes" id="UP001162992">
    <property type="component" value="Chromosome 13"/>
</dbReference>
<sequence>MVDVIGVVEAVNPTSTIMRKNGVETQKRTLQLCDNSGKSLEVTMWGAFCSREGQELQSLCDSGKFPILAVKAGRISDFSGKSVGTISATLLLINPDIPAAHRVREWFDREGQSTASQSISKEGGTGARIEMRKTITQIKDEGLGRSDKPDWIAVKATIAFITTDNFCYTACPMPIGDRQCNKKVTNNADGTWRCDRCDRSVPECDYRYLLSVQVQDHSGVTWITAFQEVGEEIIGVSAKELYVWKQDENPRFADIIQSLLFTQHLFRLKVKEENYNDEQRLKCTVVRSEKLVYASESRLLIDLIGKVSRREAISAPNTMNTPMLNYGPSYMGGTTAFGNSNYGGANSIQRDVKVLEPAFGYSGSASGGFSGGHGAIGSVGTYAAAGTGAGTCFKCGKDGHFARDCDANGARAVSNFGGGYGGMGTGGEIMGGTNSCFKCCQGGHWARECPNQGGGSYGGVNGGFGGGYGNGSLGMRSGGYGGRY</sequence>
<reference evidence="2" key="1">
    <citation type="journal article" date="2024" name="Proc. Natl. Acad. Sci. U.S.A.">
        <title>Extraordinary preservation of gene collinearity over three hundred million years revealed in homosporous lycophytes.</title>
        <authorList>
            <person name="Li C."/>
            <person name="Wickell D."/>
            <person name="Kuo L.Y."/>
            <person name="Chen X."/>
            <person name="Nie B."/>
            <person name="Liao X."/>
            <person name="Peng D."/>
            <person name="Ji J."/>
            <person name="Jenkins J."/>
            <person name="Williams M."/>
            <person name="Shu S."/>
            <person name="Plott C."/>
            <person name="Barry K."/>
            <person name="Rajasekar S."/>
            <person name="Grimwood J."/>
            <person name="Han X."/>
            <person name="Sun S."/>
            <person name="Hou Z."/>
            <person name="He W."/>
            <person name="Dai G."/>
            <person name="Sun C."/>
            <person name="Schmutz J."/>
            <person name="Leebens-Mack J.H."/>
            <person name="Li F.W."/>
            <person name="Wang L."/>
        </authorList>
    </citation>
    <scope>NUCLEOTIDE SEQUENCE [LARGE SCALE GENOMIC DNA]</scope>
    <source>
        <strain evidence="2">cv. PW_Plant_1</strain>
    </source>
</reference>
<protein>
    <submittedName>
        <fullName evidence="1">Uncharacterized protein</fullName>
    </submittedName>
</protein>
<organism evidence="1 2">
    <name type="scientific">Diphasiastrum complanatum</name>
    <name type="common">Issler's clubmoss</name>
    <name type="synonym">Lycopodium complanatum</name>
    <dbReference type="NCBI Taxonomy" id="34168"/>
    <lineage>
        <taxon>Eukaryota</taxon>
        <taxon>Viridiplantae</taxon>
        <taxon>Streptophyta</taxon>
        <taxon>Embryophyta</taxon>
        <taxon>Tracheophyta</taxon>
        <taxon>Lycopodiopsida</taxon>
        <taxon>Lycopodiales</taxon>
        <taxon>Lycopodiaceae</taxon>
        <taxon>Lycopodioideae</taxon>
        <taxon>Diphasiastrum</taxon>
    </lineage>
</organism>